<dbReference type="GO" id="GO:0015220">
    <property type="term" value="F:choline transmembrane transporter activity"/>
    <property type="evidence" value="ECO:0007669"/>
    <property type="project" value="TreeGrafter"/>
</dbReference>
<proteinExistence type="inferred from homology"/>
<dbReference type="OrthoDB" id="3175079at2"/>
<evidence type="ECO:0000256" key="5">
    <source>
        <dbReference type="ARBA" id="ARBA00022989"/>
    </source>
</evidence>
<keyword evidence="3" id="KW-1003">Cell membrane</keyword>
<dbReference type="GO" id="GO:0015297">
    <property type="term" value="F:antiporter activity"/>
    <property type="evidence" value="ECO:0007669"/>
    <property type="project" value="TreeGrafter"/>
</dbReference>
<reference evidence="9 10" key="1">
    <citation type="submission" date="2019-02" db="EMBL/GenBank/DDBJ databases">
        <title>Draft genome sequence of Amycolatopsis sp. 8-3EHSu isolated from roots of Suaeda maritima.</title>
        <authorList>
            <person name="Duangmal K."/>
            <person name="Chantavorakit T."/>
        </authorList>
    </citation>
    <scope>NUCLEOTIDE SEQUENCE [LARGE SCALE GENOMIC DNA]</scope>
    <source>
        <strain evidence="9 10">8-3EHSu</strain>
    </source>
</reference>
<feature type="transmembrane region" description="Helical" evidence="8">
    <location>
        <begin position="32"/>
        <end position="51"/>
    </location>
</feature>
<name>A0A4Q7J5D1_9PSEU</name>
<evidence type="ECO:0000256" key="7">
    <source>
        <dbReference type="RuleBase" id="RU003942"/>
    </source>
</evidence>
<evidence type="ECO:0000256" key="2">
    <source>
        <dbReference type="ARBA" id="ARBA00022448"/>
    </source>
</evidence>
<feature type="transmembrane region" description="Helical" evidence="8">
    <location>
        <begin position="58"/>
        <end position="80"/>
    </location>
</feature>
<feature type="transmembrane region" description="Helical" evidence="8">
    <location>
        <begin position="86"/>
        <end position="106"/>
    </location>
</feature>
<keyword evidence="6 8" id="KW-0472">Membrane</keyword>
<dbReference type="Pfam" id="PF00893">
    <property type="entry name" value="Multi_Drug_Res"/>
    <property type="match status" value="1"/>
</dbReference>
<dbReference type="InterPro" id="IPR000390">
    <property type="entry name" value="Small_drug/metabolite_transptr"/>
</dbReference>
<dbReference type="GO" id="GO:0005886">
    <property type="term" value="C:plasma membrane"/>
    <property type="evidence" value="ECO:0007669"/>
    <property type="project" value="UniProtKB-SubCell"/>
</dbReference>
<keyword evidence="10" id="KW-1185">Reference proteome</keyword>
<dbReference type="Proteomes" id="UP000292003">
    <property type="component" value="Unassembled WGS sequence"/>
</dbReference>
<protein>
    <submittedName>
        <fullName evidence="9">Multidrug efflux SMR transporter</fullName>
    </submittedName>
</protein>
<dbReference type="InterPro" id="IPR045324">
    <property type="entry name" value="Small_multidrug_res"/>
</dbReference>
<comment type="caution">
    <text evidence="9">The sequence shown here is derived from an EMBL/GenBank/DDBJ whole genome shotgun (WGS) entry which is preliminary data.</text>
</comment>
<evidence type="ECO:0000313" key="10">
    <source>
        <dbReference type="Proteomes" id="UP000292003"/>
    </source>
</evidence>
<keyword evidence="4 7" id="KW-0812">Transmembrane</keyword>
<dbReference type="SUPFAM" id="SSF103481">
    <property type="entry name" value="Multidrug resistance efflux transporter EmrE"/>
    <property type="match status" value="1"/>
</dbReference>
<keyword evidence="2" id="KW-0813">Transport</keyword>
<evidence type="ECO:0000256" key="4">
    <source>
        <dbReference type="ARBA" id="ARBA00022692"/>
    </source>
</evidence>
<sequence length="112" mass="11340">MNRWTLLTGAIALEVVATLSLRASEGFTRPWWLVAVVAGYAGAFAAVARVLRLGMPVGVAYGIWAASGVALTAVGGAVLFGDSLTWVIGLGIVLVIGGVLLVEFGAQRAGGG</sequence>
<dbReference type="PANTHER" id="PTHR30561:SF1">
    <property type="entry name" value="MULTIDRUG TRANSPORTER EMRE"/>
    <property type="match status" value="1"/>
</dbReference>
<dbReference type="Gene3D" id="1.10.3730.20">
    <property type="match status" value="1"/>
</dbReference>
<evidence type="ECO:0000313" key="9">
    <source>
        <dbReference type="EMBL" id="RZQ61513.1"/>
    </source>
</evidence>
<evidence type="ECO:0000256" key="6">
    <source>
        <dbReference type="ARBA" id="ARBA00023136"/>
    </source>
</evidence>
<dbReference type="InterPro" id="IPR037185">
    <property type="entry name" value="EmrE-like"/>
</dbReference>
<gene>
    <name evidence="9" type="ORF">EWH70_24420</name>
</gene>
<accession>A0A4Q7J5D1</accession>
<dbReference type="RefSeq" id="WP_130477816.1">
    <property type="nucleotide sequence ID" value="NZ_SFCC01000012.1"/>
</dbReference>
<evidence type="ECO:0000256" key="8">
    <source>
        <dbReference type="SAM" id="Phobius"/>
    </source>
</evidence>
<evidence type="ECO:0000256" key="3">
    <source>
        <dbReference type="ARBA" id="ARBA00022475"/>
    </source>
</evidence>
<dbReference type="PANTHER" id="PTHR30561">
    <property type="entry name" value="SMR FAMILY PROTON-DEPENDENT DRUG EFFLUX TRANSPORTER SUGE"/>
    <property type="match status" value="1"/>
</dbReference>
<dbReference type="AlphaFoldDB" id="A0A4Q7J5D1"/>
<comment type="subcellular location">
    <subcellularLocation>
        <location evidence="1 7">Cell membrane</location>
        <topology evidence="1 7">Multi-pass membrane protein</topology>
    </subcellularLocation>
</comment>
<evidence type="ECO:0000256" key="1">
    <source>
        <dbReference type="ARBA" id="ARBA00004651"/>
    </source>
</evidence>
<dbReference type="EMBL" id="SFCC01000012">
    <property type="protein sequence ID" value="RZQ61513.1"/>
    <property type="molecule type" value="Genomic_DNA"/>
</dbReference>
<organism evidence="9 10">
    <name type="scientific">Amycolatopsis suaedae</name>
    <dbReference type="NCBI Taxonomy" id="2510978"/>
    <lineage>
        <taxon>Bacteria</taxon>
        <taxon>Bacillati</taxon>
        <taxon>Actinomycetota</taxon>
        <taxon>Actinomycetes</taxon>
        <taxon>Pseudonocardiales</taxon>
        <taxon>Pseudonocardiaceae</taxon>
        <taxon>Amycolatopsis</taxon>
    </lineage>
</organism>
<dbReference type="GO" id="GO:0031460">
    <property type="term" value="P:glycine betaine transport"/>
    <property type="evidence" value="ECO:0007669"/>
    <property type="project" value="TreeGrafter"/>
</dbReference>
<comment type="similarity">
    <text evidence="7">Belongs to the drug/metabolite transporter (DMT) superfamily. Small multidrug resistance (SMR) (TC 2.A.7.1) family.</text>
</comment>
<dbReference type="GO" id="GO:0015199">
    <property type="term" value="F:amino-acid betaine transmembrane transporter activity"/>
    <property type="evidence" value="ECO:0007669"/>
    <property type="project" value="TreeGrafter"/>
</dbReference>
<keyword evidence="5 8" id="KW-1133">Transmembrane helix</keyword>